<keyword evidence="1" id="KW-1185">Reference proteome</keyword>
<dbReference type="AlphaFoldDB" id="A0A1I8FJI5"/>
<proteinExistence type="predicted"/>
<sequence>FGRQSRTELRGFLTSLAVADLLIGCFLPAIHPGECVQQELASAGILCKLVCYFQLVAVTSIGSTGIATGTSGCTLCSVLVLTYLLPLGVLSAHLRCHRPPAVEQNHPRQCRLGQGLAAHQGQAEDREELIVGWSTSLFCPVLVASDVFTFSSDYTELNTWLPE</sequence>
<dbReference type="WBParaSite" id="maker-unitig_37489-snap-gene-0.2-mRNA-1">
    <property type="protein sequence ID" value="maker-unitig_37489-snap-gene-0.2-mRNA-1"/>
    <property type="gene ID" value="maker-unitig_37489-snap-gene-0.2"/>
</dbReference>
<evidence type="ECO:0000313" key="1">
    <source>
        <dbReference type="Proteomes" id="UP000095280"/>
    </source>
</evidence>
<evidence type="ECO:0000313" key="2">
    <source>
        <dbReference type="WBParaSite" id="maker-unitig_37489-snap-gene-0.2-mRNA-1"/>
    </source>
</evidence>
<protein>
    <submittedName>
        <fullName evidence="2">G_PROTEIN_RECEP_F1_2 domain-containing protein</fullName>
    </submittedName>
</protein>
<dbReference type="Proteomes" id="UP000095280">
    <property type="component" value="Unplaced"/>
</dbReference>
<accession>A0A1I8FJI5</accession>
<name>A0A1I8FJI5_9PLAT</name>
<organism evidence="1 2">
    <name type="scientific">Macrostomum lignano</name>
    <dbReference type="NCBI Taxonomy" id="282301"/>
    <lineage>
        <taxon>Eukaryota</taxon>
        <taxon>Metazoa</taxon>
        <taxon>Spiralia</taxon>
        <taxon>Lophotrochozoa</taxon>
        <taxon>Platyhelminthes</taxon>
        <taxon>Rhabditophora</taxon>
        <taxon>Macrostomorpha</taxon>
        <taxon>Macrostomida</taxon>
        <taxon>Macrostomidae</taxon>
        <taxon>Macrostomum</taxon>
    </lineage>
</organism>
<reference evidence="2" key="1">
    <citation type="submission" date="2016-11" db="UniProtKB">
        <authorList>
            <consortium name="WormBaseParasite"/>
        </authorList>
    </citation>
    <scope>IDENTIFICATION</scope>
</reference>